<keyword evidence="9 10" id="KW-0539">Nucleus</keyword>
<evidence type="ECO:0000256" key="4">
    <source>
        <dbReference type="ARBA" id="ARBA00022552"/>
    </source>
</evidence>
<dbReference type="Pfam" id="PF13238">
    <property type="entry name" value="AAA_18"/>
    <property type="match status" value="1"/>
</dbReference>
<dbReference type="InterPro" id="IPR020618">
    <property type="entry name" value="Adenyl_kinase_AK6"/>
</dbReference>
<sequence length="178" mass="20569">MQSTKRTAPNILITGTPGVGKSTMAKLLAERTKIAWRDVSKIAIEKKCLEDYDEVYKCPVLDEDKLLDSMEDDMSKGGNIVDYHSADLFPERWFDIVFVLRTTNKILYDRLTSRGYQGKKLEDNIDCEIFQTILEDAKASYKEEIVHELQSNTPDEIQDNVNRVCQWIEQWINDNNVS</sequence>
<dbReference type="FunFam" id="3.40.50.300:FF:000372">
    <property type="entry name" value="Adenylate kinase isoenzyme 6 homolog"/>
    <property type="match status" value="1"/>
</dbReference>
<evidence type="ECO:0000256" key="2">
    <source>
        <dbReference type="ARBA" id="ARBA00022490"/>
    </source>
</evidence>
<feature type="binding site" evidence="10">
    <location>
        <position position="21"/>
    </location>
    <ligand>
        <name>ATP</name>
        <dbReference type="ChEBI" id="CHEBI:30616"/>
    </ligand>
</feature>
<comment type="caution">
    <text evidence="10">Lacks conserved residue(s) required for the propagation of feature annotation.</text>
</comment>
<keyword evidence="12" id="KW-1185">Reference proteome</keyword>
<comment type="subunit">
    <text evidence="10">Monomer and homodimer. Interacts with small ribosomal subunit protein uS11. Not a structural component of 43S pre-ribosomes, but transiently interacts with them by binding to uS11.</text>
</comment>
<keyword evidence="7 10" id="KW-0418">Kinase</keyword>
<comment type="subcellular location">
    <subcellularLocation>
        <location evidence="10">Cytoplasm</location>
    </subcellularLocation>
    <subcellularLocation>
        <location evidence="10">Nucleus</location>
    </subcellularLocation>
</comment>
<dbReference type="HAMAP" id="MF_00039">
    <property type="entry name" value="Adenylate_kinase_AK6"/>
    <property type="match status" value="1"/>
</dbReference>
<proteinExistence type="inferred from homology"/>
<comment type="catalytic activity">
    <reaction evidence="1 10">
        <text>AMP + ATP = 2 ADP</text>
        <dbReference type="Rhea" id="RHEA:12973"/>
        <dbReference type="ChEBI" id="CHEBI:30616"/>
        <dbReference type="ChEBI" id="CHEBI:456215"/>
        <dbReference type="ChEBI" id="CHEBI:456216"/>
        <dbReference type="EC" id="2.7.4.3"/>
    </reaction>
</comment>
<dbReference type="GO" id="GO:0042274">
    <property type="term" value="P:ribosomal small subunit biogenesis"/>
    <property type="evidence" value="ECO:0007669"/>
    <property type="project" value="UniProtKB-UniRule"/>
</dbReference>
<dbReference type="GO" id="GO:0016887">
    <property type="term" value="F:ATP hydrolysis activity"/>
    <property type="evidence" value="ECO:0007669"/>
    <property type="project" value="UniProtKB-UniRule"/>
</dbReference>
<comment type="function">
    <text evidence="10">Broad-specificity nucleoside monophosphate (NMP) kinase that catalyzes the reversible transfer of the terminal phosphate group between nucleoside triphosphates and monophosphates. Has also ATPase activity. Involved in the late cytoplasmic maturation steps of the 40S ribosomal particles, specifically 18S rRNA maturation. While NMP activity is not required for ribosome maturation, ATPase activity is. Associates transiently with small ribosomal subunit protein uS11. ATP hydrolysis breaks the interaction with uS11. May temporarily remove uS11 from the ribosome to enable a conformational change of the ribosomal RNA that is needed for the final maturation step of the small ribosomal subunit. Its NMP activity may have a role in nuclear energy homeostasis.</text>
</comment>
<keyword evidence="5 10" id="KW-0808">Transferase</keyword>
<dbReference type="EMBL" id="JACMRX010000003">
    <property type="protein sequence ID" value="KAF7993418.1"/>
    <property type="molecule type" value="Genomic_DNA"/>
</dbReference>
<feature type="region of interest" description="LID" evidence="10">
    <location>
        <begin position="113"/>
        <end position="123"/>
    </location>
</feature>
<evidence type="ECO:0000256" key="8">
    <source>
        <dbReference type="ARBA" id="ARBA00022840"/>
    </source>
</evidence>
<dbReference type="AlphaFoldDB" id="A0A834XTX9"/>
<dbReference type="PANTHER" id="PTHR12595:SF0">
    <property type="entry name" value="ADENYLATE KINASE ISOENZYME 6"/>
    <property type="match status" value="1"/>
</dbReference>
<dbReference type="GO" id="GO:0005634">
    <property type="term" value="C:nucleus"/>
    <property type="evidence" value="ECO:0007669"/>
    <property type="project" value="UniProtKB-SubCell"/>
</dbReference>
<evidence type="ECO:0000256" key="10">
    <source>
        <dbReference type="HAMAP-Rule" id="MF_03173"/>
    </source>
</evidence>
<dbReference type="GO" id="GO:0004017">
    <property type="term" value="F:AMP kinase activity"/>
    <property type="evidence" value="ECO:0007669"/>
    <property type="project" value="UniProtKB-UniRule"/>
</dbReference>
<dbReference type="Proteomes" id="UP000639338">
    <property type="component" value="Unassembled WGS sequence"/>
</dbReference>
<dbReference type="EC" id="2.7.4.3" evidence="10"/>
<evidence type="ECO:0000313" key="11">
    <source>
        <dbReference type="EMBL" id="KAF7993418.1"/>
    </source>
</evidence>
<reference evidence="11 12" key="1">
    <citation type="submission" date="2020-08" db="EMBL/GenBank/DDBJ databases">
        <title>Aphidius gifuensis genome sequencing and assembly.</title>
        <authorList>
            <person name="Du Z."/>
        </authorList>
    </citation>
    <scope>NUCLEOTIDE SEQUENCE [LARGE SCALE GENOMIC DNA]</scope>
    <source>
        <strain evidence="11">YNYX2018</strain>
        <tissue evidence="11">Adults</tissue>
    </source>
</reference>
<dbReference type="GO" id="GO:0005737">
    <property type="term" value="C:cytoplasm"/>
    <property type="evidence" value="ECO:0007669"/>
    <property type="project" value="UniProtKB-SubCell"/>
</dbReference>
<feature type="binding site" evidence="10">
    <location>
        <position position="114"/>
    </location>
    <ligand>
        <name>ATP</name>
        <dbReference type="ChEBI" id="CHEBI:30616"/>
    </ligand>
</feature>
<dbReference type="PANTHER" id="PTHR12595">
    <property type="entry name" value="POS9-ACTIVATING FACTOR FAP7-RELATED"/>
    <property type="match status" value="1"/>
</dbReference>
<evidence type="ECO:0000256" key="6">
    <source>
        <dbReference type="ARBA" id="ARBA00022741"/>
    </source>
</evidence>
<organism evidence="11 12">
    <name type="scientific">Aphidius gifuensis</name>
    <name type="common">Parasitoid wasp</name>
    <dbReference type="NCBI Taxonomy" id="684658"/>
    <lineage>
        <taxon>Eukaryota</taxon>
        <taxon>Metazoa</taxon>
        <taxon>Ecdysozoa</taxon>
        <taxon>Arthropoda</taxon>
        <taxon>Hexapoda</taxon>
        <taxon>Insecta</taxon>
        <taxon>Pterygota</taxon>
        <taxon>Neoptera</taxon>
        <taxon>Endopterygota</taxon>
        <taxon>Hymenoptera</taxon>
        <taxon>Apocrita</taxon>
        <taxon>Ichneumonoidea</taxon>
        <taxon>Braconidae</taxon>
        <taxon>Aphidiinae</taxon>
        <taxon>Aphidius</taxon>
    </lineage>
</organism>
<evidence type="ECO:0000256" key="1">
    <source>
        <dbReference type="ARBA" id="ARBA00000582"/>
    </source>
</evidence>
<dbReference type="GO" id="GO:0006364">
    <property type="term" value="P:rRNA processing"/>
    <property type="evidence" value="ECO:0007669"/>
    <property type="project" value="UniProtKB-KW"/>
</dbReference>
<dbReference type="GO" id="GO:0005524">
    <property type="term" value="F:ATP binding"/>
    <property type="evidence" value="ECO:0007669"/>
    <property type="project" value="UniProtKB-KW"/>
</dbReference>
<feature type="binding site" evidence="10">
    <location>
        <position position="22"/>
    </location>
    <ligand>
        <name>ATP</name>
        <dbReference type="ChEBI" id="CHEBI:30616"/>
    </ligand>
</feature>
<comment type="caution">
    <text evidence="11">The sequence shown here is derived from an EMBL/GenBank/DDBJ whole genome shotgun (WGS) entry which is preliminary data.</text>
</comment>
<gene>
    <name evidence="11" type="ORF">HCN44_010004</name>
</gene>
<feature type="binding site" evidence="10">
    <location>
        <position position="18"/>
    </location>
    <ligand>
        <name>ATP</name>
        <dbReference type="ChEBI" id="CHEBI:30616"/>
    </ligand>
</feature>
<comment type="similarity">
    <text evidence="10">Belongs to the adenylate kinase family. AK6 subfamily.</text>
</comment>
<dbReference type="SUPFAM" id="SSF52540">
    <property type="entry name" value="P-loop containing nucleoside triphosphate hydrolases"/>
    <property type="match status" value="1"/>
</dbReference>
<keyword evidence="2 10" id="KW-0963">Cytoplasm</keyword>
<feature type="binding site" evidence="10">
    <location>
        <position position="23"/>
    </location>
    <ligand>
        <name>ATP</name>
        <dbReference type="ChEBI" id="CHEBI:30616"/>
    </ligand>
</feature>
<keyword evidence="8 10" id="KW-0067">ATP-binding</keyword>
<accession>A0A834XTX9</accession>
<keyword evidence="4 10" id="KW-0698">rRNA processing</keyword>
<evidence type="ECO:0000256" key="7">
    <source>
        <dbReference type="ARBA" id="ARBA00022777"/>
    </source>
</evidence>
<dbReference type="InterPro" id="IPR027417">
    <property type="entry name" value="P-loop_NTPase"/>
</dbReference>
<keyword evidence="3 10" id="KW-0690">Ribosome biogenesis</keyword>
<feature type="binding site" evidence="10">
    <location>
        <position position="20"/>
    </location>
    <ligand>
        <name>ATP</name>
        <dbReference type="ChEBI" id="CHEBI:30616"/>
    </ligand>
</feature>
<evidence type="ECO:0000256" key="5">
    <source>
        <dbReference type="ARBA" id="ARBA00022679"/>
    </source>
</evidence>
<keyword evidence="6 10" id="KW-0547">Nucleotide-binding</keyword>
<evidence type="ECO:0000313" key="12">
    <source>
        <dbReference type="Proteomes" id="UP000639338"/>
    </source>
</evidence>
<dbReference type="OrthoDB" id="10251185at2759"/>
<name>A0A834XTX9_APHGI</name>
<protein>
    <recommendedName>
        <fullName evidence="10">Adenylate kinase isoenzyme 6 homolog</fullName>
        <shortName evidence="10">AK6</shortName>
        <ecNumber evidence="10">2.7.4.3</ecNumber>
    </recommendedName>
    <alternativeName>
        <fullName evidence="10">Dual activity adenylate kinase/ATPase</fullName>
        <shortName evidence="10">AK/ATPase</shortName>
    </alternativeName>
</protein>
<evidence type="ECO:0000256" key="3">
    <source>
        <dbReference type="ARBA" id="ARBA00022517"/>
    </source>
</evidence>
<evidence type="ECO:0000256" key="9">
    <source>
        <dbReference type="ARBA" id="ARBA00023242"/>
    </source>
</evidence>
<dbReference type="Gene3D" id="3.40.50.300">
    <property type="entry name" value="P-loop containing nucleotide triphosphate hydrolases"/>
    <property type="match status" value="1"/>
</dbReference>
<comment type="catalytic activity">
    <reaction evidence="10">
        <text>ATP + H2O = ADP + phosphate + H(+)</text>
        <dbReference type="Rhea" id="RHEA:13065"/>
        <dbReference type="ChEBI" id="CHEBI:15377"/>
        <dbReference type="ChEBI" id="CHEBI:15378"/>
        <dbReference type="ChEBI" id="CHEBI:30616"/>
        <dbReference type="ChEBI" id="CHEBI:43474"/>
        <dbReference type="ChEBI" id="CHEBI:456216"/>
    </reaction>
</comment>
<feature type="region of interest" description="NMPbind" evidence="10">
    <location>
        <begin position="38"/>
        <end position="61"/>
    </location>
</feature>